<proteinExistence type="predicted"/>
<organism evidence="1 2">
    <name type="scientific">Sphaeroforma arctica JP610</name>
    <dbReference type="NCBI Taxonomy" id="667725"/>
    <lineage>
        <taxon>Eukaryota</taxon>
        <taxon>Ichthyosporea</taxon>
        <taxon>Ichthyophonida</taxon>
        <taxon>Sphaeroforma</taxon>
    </lineage>
</organism>
<dbReference type="GeneID" id="25918055"/>
<dbReference type="RefSeq" id="XP_014143829.1">
    <property type="nucleotide sequence ID" value="XM_014288354.1"/>
</dbReference>
<reference evidence="1 2" key="1">
    <citation type="submission" date="2011-02" db="EMBL/GenBank/DDBJ databases">
        <title>The Genome Sequence of Sphaeroforma arctica JP610.</title>
        <authorList>
            <consortium name="The Broad Institute Genome Sequencing Platform"/>
            <person name="Russ C."/>
            <person name="Cuomo C."/>
            <person name="Young S.K."/>
            <person name="Zeng Q."/>
            <person name="Gargeya S."/>
            <person name="Alvarado L."/>
            <person name="Berlin A."/>
            <person name="Chapman S.B."/>
            <person name="Chen Z."/>
            <person name="Freedman E."/>
            <person name="Gellesch M."/>
            <person name="Goldberg J."/>
            <person name="Griggs A."/>
            <person name="Gujja S."/>
            <person name="Heilman E."/>
            <person name="Heiman D."/>
            <person name="Howarth C."/>
            <person name="Mehta T."/>
            <person name="Neiman D."/>
            <person name="Pearson M."/>
            <person name="Roberts A."/>
            <person name="Saif S."/>
            <person name="Shea T."/>
            <person name="Shenoy N."/>
            <person name="Sisk P."/>
            <person name="Stolte C."/>
            <person name="Sykes S."/>
            <person name="White J."/>
            <person name="Yandava C."/>
            <person name="Burger G."/>
            <person name="Gray M.W."/>
            <person name="Holland P.W.H."/>
            <person name="King N."/>
            <person name="Lang F.B.F."/>
            <person name="Roger A.J."/>
            <person name="Ruiz-Trillo I."/>
            <person name="Haas B."/>
            <person name="Nusbaum C."/>
            <person name="Birren B."/>
        </authorList>
    </citation>
    <scope>NUCLEOTIDE SEQUENCE [LARGE SCALE GENOMIC DNA]</scope>
    <source>
        <strain evidence="1 2">JP610</strain>
    </source>
</reference>
<gene>
    <name evidence="1" type="ORF">SARC_17551</name>
</gene>
<name>A0A0L0EZQ9_9EUKA</name>
<dbReference type="Proteomes" id="UP000054560">
    <property type="component" value="Unassembled WGS sequence"/>
</dbReference>
<dbReference type="AlphaFoldDB" id="A0A0L0EZQ9"/>
<evidence type="ECO:0000313" key="1">
    <source>
        <dbReference type="EMBL" id="KNC69927.1"/>
    </source>
</evidence>
<keyword evidence="2" id="KW-1185">Reference proteome</keyword>
<feature type="non-terminal residue" evidence="1">
    <location>
        <position position="1"/>
    </location>
</feature>
<protein>
    <submittedName>
        <fullName evidence="1">Uncharacterized protein</fullName>
    </submittedName>
</protein>
<dbReference type="EMBL" id="KQ252752">
    <property type="protein sequence ID" value="KNC69927.1"/>
    <property type="molecule type" value="Genomic_DNA"/>
</dbReference>
<evidence type="ECO:0000313" key="2">
    <source>
        <dbReference type="Proteomes" id="UP000054560"/>
    </source>
</evidence>
<sequence length="110" mass="12177">NLAKSSNNALEWVCYHSKAKISRHVYAQTISRTDAIALLLFGPRDVSIYHELARVVVGNWIQLQTSPLTAARLAWFKVRMDEVIRDRITGRAGEAGEAGRILDTAAGTLN</sequence>
<accession>A0A0L0EZQ9</accession>